<accession>A0AAV4PZY9</accession>
<evidence type="ECO:0000313" key="1">
    <source>
        <dbReference type="EMBL" id="GIY01866.1"/>
    </source>
</evidence>
<evidence type="ECO:0000313" key="2">
    <source>
        <dbReference type="Proteomes" id="UP001054945"/>
    </source>
</evidence>
<reference evidence="1 2" key="1">
    <citation type="submission" date="2021-06" db="EMBL/GenBank/DDBJ databases">
        <title>Caerostris extrusa draft genome.</title>
        <authorList>
            <person name="Kono N."/>
            <person name="Arakawa K."/>
        </authorList>
    </citation>
    <scope>NUCLEOTIDE SEQUENCE [LARGE SCALE GENOMIC DNA]</scope>
</reference>
<gene>
    <name evidence="1" type="ORF">CEXT_365431</name>
</gene>
<keyword evidence="2" id="KW-1185">Reference proteome</keyword>
<dbReference type="AlphaFoldDB" id="A0AAV4PZY9"/>
<sequence>MELKDFSSHFWPSHPTIPIPSAEYSFLALVRHTKRKRNKEIEKKVKKLKGPKKYPRNILFILFQIKGIFFMKSGRTKP</sequence>
<proteinExistence type="predicted"/>
<dbReference type="EMBL" id="BPLR01005377">
    <property type="protein sequence ID" value="GIY01866.1"/>
    <property type="molecule type" value="Genomic_DNA"/>
</dbReference>
<dbReference type="Proteomes" id="UP001054945">
    <property type="component" value="Unassembled WGS sequence"/>
</dbReference>
<comment type="caution">
    <text evidence="1">The sequence shown here is derived from an EMBL/GenBank/DDBJ whole genome shotgun (WGS) entry which is preliminary data.</text>
</comment>
<organism evidence="1 2">
    <name type="scientific">Caerostris extrusa</name>
    <name type="common">Bark spider</name>
    <name type="synonym">Caerostris bankana</name>
    <dbReference type="NCBI Taxonomy" id="172846"/>
    <lineage>
        <taxon>Eukaryota</taxon>
        <taxon>Metazoa</taxon>
        <taxon>Ecdysozoa</taxon>
        <taxon>Arthropoda</taxon>
        <taxon>Chelicerata</taxon>
        <taxon>Arachnida</taxon>
        <taxon>Araneae</taxon>
        <taxon>Araneomorphae</taxon>
        <taxon>Entelegynae</taxon>
        <taxon>Araneoidea</taxon>
        <taxon>Araneidae</taxon>
        <taxon>Caerostris</taxon>
    </lineage>
</organism>
<protein>
    <submittedName>
        <fullName evidence="1">Uncharacterized protein</fullName>
    </submittedName>
</protein>
<name>A0AAV4PZY9_CAEEX</name>